<dbReference type="Proteomes" id="UP000281406">
    <property type="component" value="Unassembled WGS sequence"/>
</dbReference>
<evidence type="ECO:0000313" key="3">
    <source>
        <dbReference type="Proteomes" id="UP000281406"/>
    </source>
</evidence>
<feature type="compositionally biased region" description="Basic and acidic residues" evidence="1">
    <location>
        <begin position="1"/>
        <end position="21"/>
    </location>
</feature>
<gene>
    <name evidence="2" type="ORF">DPX16_18913</name>
</gene>
<reference evidence="2 3" key="1">
    <citation type="submission" date="2018-10" db="EMBL/GenBank/DDBJ databases">
        <title>Genome assembly for a Yunnan-Guizhou Plateau 3E fish, Anabarilius grahami (Regan), and its evolutionary and genetic applications.</title>
        <authorList>
            <person name="Jiang W."/>
        </authorList>
    </citation>
    <scope>NUCLEOTIDE SEQUENCE [LARGE SCALE GENOMIC DNA]</scope>
    <source>
        <strain evidence="2">AG-KIZ</strain>
        <tissue evidence="2">Muscle</tissue>
    </source>
</reference>
<evidence type="ECO:0000256" key="1">
    <source>
        <dbReference type="SAM" id="MobiDB-lite"/>
    </source>
</evidence>
<dbReference type="EMBL" id="RJVU01036043">
    <property type="protein sequence ID" value="ROL47115.1"/>
    <property type="molecule type" value="Genomic_DNA"/>
</dbReference>
<comment type="caution">
    <text evidence="2">The sequence shown here is derived from an EMBL/GenBank/DDBJ whole genome shotgun (WGS) entry which is preliminary data.</text>
</comment>
<dbReference type="AlphaFoldDB" id="A0A3N0YLN3"/>
<feature type="region of interest" description="Disordered" evidence="1">
    <location>
        <begin position="1"/>
        <end position="48"/>
    </location>
</feature>
<evidence type="ECO:0000313" key="2">
    <source>
        <dbReference type="EMBL" id="ROL47115.1"/>
    </source>
</evidence>
<keyword evidence="3" id="KW-1185">Reference proteome</keyword>
<sequence>MGGGGRTEEDVGESGRERLPGDADVVSSSQSCGPPLAGIQRGAREERGSYRALTEREQLFSVFMGISKEGGVPAAAHTPLFGPGREGWWLLQWLIFPRAMALEGQGGHAILSLTTATHAFLQWQTGPAALRHHGAGIPPCSPPGPARTPACMHRERERFLEKHTWLLIVAVMRLHSIQVCLNTFHQSWMFQRPSSPTPVGNLVKGGDLRHRVALIISERQSILRLKIYEFKRPKHHQHMLRSGNLARTHVIEEERRKNAFISYELGHFESRAKMERKIMLEEDRCASLRFLADKGFLNTTFVLWHVERFWHMCSERCCSVLEPQEPELELQRLLYRDILVPVVGNNTKKCFQKALRDPIMSLHRKWLLSGRNCSGTLQNQRSMNVHMEWCVQDYEEQQIISDTSVITRMILMTKLSGDPTNIESEEN</sequence>
<proteinExistence type="predicted"/>
<accession>A0A3N0YLN3</accession>
<organism evidence="2 3">
    <name type="scientific">Anabarilius grahami</name>
    <name type="common">Kanglang fish</name>
    <name type="synonym">Barilius grahami</name>
    <dbReference type="NCBI Taxonomy" id="495550"/>
    <lineage>
        <taxon>Eukaryota</taxon>
        <taxon>Metazoa</taxon>
        <taxon>Chordata</taxon>
        <taxon>Craniata</taxon>
        <taxon>Vertebrata</taxon>
        <taxon>Euteleostomi</taxon>
        <taxon>Actinopterygii</taxon>
        <taxon>Neopterygii</taxon>
        <taxon>Teleostei</taxon>
        <taxon>Ostariophysi</taxon>
        <taxon>Cypriniformes</taxon>
        <taxon>Xenocyprididae</taxon>
        <taxon>Xenocypridinae</taxon>
        <taxon>Xenocypridinae incertae sedis</taxon>
        <taxon>Anabarilius</taxon>
    </lineage>
</organism>
<name>A0A3N0YLN3_ANAGA</name>
<protein>
    <submittedName>
        <fullName evidence="2">Uncharacterized protein</fullName>
    </submittedName>
</protein>